<dbReference type="Proteomes" id="UP000001812">
    <property type="component" value="Chromosome I"/>
</dbReference>
<reference evidence="2" key="1">
    <citation type="submission" date="2009-05" db="EMBL/GenBank/DDBJ databases">
        <authorList>
            <person name="Harkins D.M."/>
            <person name="DeShazer D."/>
            <person name="Woods D.E."/>
            <person name="Brinkac L.M."/>
            <person name="Brown K.A."/>
            <person name="Hung G.C."/>
            <person name="Tuanyok A."/>
            <person name="Zhang B."/>
            <person name="Nierman W.C."/>
        </authorList>
    </citation>
    <scope>NUCLEOTIDE SEQUENCE [LARGE SCALE GENOMIC DNA]</scope>
    <source>
        <strain evidence="2">1710a</strain>
    </source>
</reference>
<accession>A0A0E1W2J7</accession>
<name>A0A0E1W2J7_BURPE</name>
<dbReference type="PROSITE" id="PS51257">
    <property type="entry name" value="PROKAR_LIPOPROTEIN"/>
    <property type="match status" value="1"/>
</dbReference>
<organism evidence="2">
    <name type="scientific">Burkholderia pseudomallei 1710a</name>
    <dbReference type="NCBI Taxonomy" id="320371"/>
    <lineage>
        <taxon>Bacteria</taxon>
        <taxon>Pseudomonadati</taxon>
        <taxon>Pseudomonadota</taxon>
        <taxon>Betaproteobacteria</taxon>
        <taxon>Burkholderiales</taxon>
        <taxon>Burkholderiaceae</taxon>
        <taxon>Burkholderia</taxon>
        <taxon>pseudomallei group</taxon>
    </lineage>
</organism>
<protein>
    <submittedName>
        <fullName evidence="2">Putative lipoprotein</fullName>
    </submittedName>
</protein>
<evidence type="ECO:0000256" key="1">
    <source>
        <dbReference type="SAM" id="SignalP"/>
    </source>
</evidence>
<feature type="signal peptide" evidence="1">
    <location>
        <begin position="1"/>
        <end position="22"/>
    </location>
</feature>
<dbReference type="InterPro" id="IPR021847">
    <property type="entry name" value="DUF3443"/>
</dbReference>
<feature type="chain" id="PRO_5002388164" evidence="1">
    <location>
        <begin position="23"/>
        <end position="416"/>
    </location>
</feature>
<keyword evidence="1" id="KW-0732">Signal</keyword>
<keyword evidence="2" id="KW-0449">Lipoprotein</keyword>
<dbReference type="AlphaFoldDB" id="A0A0E1W2J7"/>
<evidence type="ECO:0000313" key="2">
    <source>
        <dbReference type="EMBL" id="EET07440.1"/>
    </source>
</evidence>
<proteinExistence type="predicted"/>
<dbReference type="Pfam" id="PF11925">
    <property type="entry name" value="DUF3443"/>
    <property type="match status" value="1"/>
</dbReference>
<dbReference type="HOGENOM" id="CLU_036877_0_0_4"/>
<gene>
    <name evidence="2" type="ORF">BURPS1710A_2527</name>
</gene>
<dbReference type="RefSeq" id="WP_004527038.1">
    <property type="nucleotide sequence ID" value="NZ_CM000832.1"/>
</dbReference>
<dbReference type="EMBL" id="CM000832">
    <property type="protein sequence ID" value="EET07440.1"/>
    <property type="molecule type" value="Genomic_DNA"/>
</dbReference>
<sequence length="416" mass="42892">MKRYVLAVLAMVFLAGCGGGNGSDESGSAPANTGSAPASTIPGAGQYPPAASADPTYIGTYAAVAGNNVVPVYFESGNSPTYNSNIPYIDVQICVPGTSQCVRVDHVQVDSGSTGLRIMKSALNGLTLPLQANTSGAQISECMAYATSEVWGPVARSDVYVGGEFGGNQTLQVIDDSDSASVPASCSSQGALTDTTSSFGGKGIIGINQLFSDGGSYYACTGTGCSQLDSSPVTVTNPVAGFAQDNNGVSIQIQPISDLGATSASGQLIFGINTASNNRIAGAAILYTDKNGDLSVNTGTRTMPGFIDSGTASYFFPDDGSIPICSDNRNWYCPPSPISVNVDVIAGDASVDRPSSYRLSSYDSISADMEVAPTGESGSVFNDGASWYVLGLPFYINRRVYGSIQQSDSDPMYYAF</sequence>